<proteinExistence type="predicted"/>
<evidence type="ECO:0000256" key="1">
    <source>
        <dbReference type="SAM" id="MobiDB-lite"/>
    </source>
</evidence>
<dbReference type="EMBL" id="PQ015379">
    <property type="protein sequence ID" value="XDJ14969.1"/>
    <property type="molecule type" value="Genomic_DNA"/>
</dbReference>
<organism evidence="2">
    <name type="scientific">Pseudomonas phage HRDY3</name>
    <dbReference type="NCBI Taxonomy" id="3236930"/>
    <lineage>
        <taxon>Viruses</taxon>
    </lineage>
</organism>
<accession>A0AB39CD98</accession>
<sequence length="237" mass="26191">MGERMTHEQRMVFLRYVAECVADDPSLMRDIMGAMTEGLTNKLDQVNQMRVDAEVSVCWLLDKVPKAALAKEPSMTVKAKKVIVNSGMFSGTVHANVIGAEIMDGERLEEEHNKARSEQDKAARAAHNQKLRENRERARHAKKPVATITAQSVARSVATGESKLAPYKVASGKGEWSFHAWVIVVNEEAPSKPQEQSMLYVGAPVQGRDVFASEELALQAIGNIIEHGKSLLQDEKQ</sequence>
<name>A0AB39CD98_9VIRU</name>
<feature type="region of interest" description="Disordered" evidence="1">
    <location>
        <begin position="108"/>
        <end position="144"/>
    </location>
</feature>
<protein>
    <submittedName>
        <fullName evidence="2">Uncharacterized protein</fullName>
    </submittedName>
</protein>
<reference evidence="2" key="1">
    <citation type="submission" date="2024-07" db="EMBL/GenBank/DDBJ databases">
        <authorList>
            <person name="Bringhurst R.M."/>
            <person name="Homer T.E."/>
        </authorList>
    </citation>
    <scope>NUCLEOTIDE SEQUENCE</scope>
</reference>
<feature type="compositionally biased region" description="Basic and acidic residues" evidence="1">
    <location>
        <begin position="108"/>
        <end position="123"/>
    </location>
</feature>
<evidence type="ECO:0000313" key="2">
    <source>
        <dbReference type="EMBL" id="XDJ14969.1"/>
    </source>
</evidence>